<dbReference type="OrthoDB" id="9787527at2"/>
<name>A0A2P7QPT2_9SPHN</name>
<organism evidence="3 4">
    <name type="scientific">Allosphingosinicella deserti</name>
    <dbReference type="NCBI Taxonomy" id="2116704"/>
    <lineage>
        <taxon>Bacteria</taxon>
        <taxon>Pseudomonadati</taxon>
        <taxon>Pseudomonadota</taxon>
        <taxon>Alphaproteobacteria</taxon>
        <taxon>Sphingomonadales</taxon>
        <taxon>Sphingomonadaceae</taxon>
        <taxon>Allosphingosinicella</taxon>
    </lineage>
</organism>
<dbReference type="EMBL" id="PXYI01000004">
    <property type="protein sequence ID" value="PSJ39967.1"/>
    <property type="molecule type" value="Genomic_DNA"/>
</dbReference>
<keyword evidence="4" id="KW-1185">Reference proteome</keyword>
<dbReference type="Pfam" id="PF06439">
    <property type="entry name" value="3keto-disac_hyd"/>
    <property type="match status" value="1"/>
</dbReference>
<reference evidence="3 4" key="1">
    <citation type="submission" date="2018-03" db="EMBL/GenBank/DDBJ databases">
        <title>The draft genome of Sphingosinicella sp. GL-C-18.</title>
        <authorList>
            <person name="Liu L."/>
            <person name="Li L."/>
            <person name="Liang L."/>
            <person name="Zhang X."/>
            <person name="Wang T."/>
        </authorList>
    </citation>
    <scope>NUCLEOTIDE SEQUENCE [LARGE SCALE GENOMIC DNA]</scope>
    <source>
        <strain evidence="3 4">GL-C-18</strain>
    </source>
</reference>
<comment type="caution">
    <text evidence="3">The sequence shown here is derived from an EMBL/GenBank/DDBJ whole genome shotgun (WGS) entry which is preliminary data.</text>
</comment>
<feature type="signal peptide" evidence="1">
    <location>
        <begin position="1"/>
        <end position="22"/>
    </location>
</feature>
<dbReference type="Proteomes" id="UP000241167">
    <property type="component" value="Unassembled WGS sequence"/>
</dbReference>
<proteinExistence type="predicted"/>
<gene>
    <name evidence="3" type="ORF">C7I55_12850</name>
</gene>
<evidence type="ECO:0000256" key="1">
    <source>
        <dbReference type="SAM" id="SignalP"/>
    </source>
</evidence>
<dbReference type="GO" id="GO:0016787">
    <property type="term" value="F:hydrolase activity"/>
    <property type="evidence" value="ECO:0007669"/>
    <property type="project" value="InterPro"/>
</dbReference>
<keyword evidence="1" id="KW-0732">Signal</keyword>
<protein>
    <submittedName>
        <fullName evidence="3">DUF1080 domain-containing protein</fullName>
    </submittedName>
</protein>
<dbReference type="InterPro" id="IPR010496">
    <property type="entry name" value="AL/BT2_dom"/>
</dbReference>
<evidence type="ECO:0000259" key="2">
    <source>
        <dbReference type="Pfam" id="PF06439"/>
    </source>
</evidence>
<feature type="chain" id="PRO_5015154796" evidence="1">
    <location>
        <begin position="23"/>
        <end position="258"/>
    </location>
</feature>
<feature type="domain" description="3-keto-alpha-glucoside-1,2-lyase/3-keto-2-hydroxy-glucal hydratase" evidence="2">
    <location>
        <begin position="26"/>
        <end position="253"/>
    </location>
</feature>
<sequence length="258" mass="28078">MRRACALTLAAAAIAAAGPATAREAWKPLFDGKSLAGWTAKITGEDVGNDPLGTFRVEGGAIRVSYDRYERFAGRFGHLAYRLPFSAYRLRFEYRFDGAYLPDVEPWQHSNSGIMFHGQAPSTMTRDQQFPVSLEFQLNGADGPKPRPSGNLCTPGTNVVIGGKLETEHCIKSGGPTLPNGRWIKAELEVRKNGTITHWIEGKPVLTYSAPQLDPADSDARAVIHRAGGVLALSGGYLYLQSEGHPISFRKIALLPLE</sequence>
<dbReference type="AlphaFoldDB" id="A0A2P7QPT2"/>
<dbReference type="Gene3D" id="2.60.120.560">
    <property type="entry name" value="Exo-inulinase, domain 1"/>
    <property type="match status" value="1"/>
</dbReference>
<evidence type="ECO:0000313" key="3">
    <source>
        <dbReference type="EMBL" id="PSJ39967.1"/>
    </source>
</evidence>
<accession>A0A2P7QPT2</accession>
<evidence type="ECO:0000313" key="4">
    <source>
        <dbReference type="Proteomes" id="UP000241167"/>
    </source>
</evidence>